<keyword evidence="1" id="KW-0732">Signal</keyword>
<feature type="chain" id="PRO_5020684459" evidence="1">
    <location>
        <begin position="23"/>
        <end position="235"/>
    </location>
</feature>
<proteinExistence type="predicted"/>
<evidence type="ECO:0000313" key="4">
    <source>
        <dbReference type="Proteomes" id="UP000295110"/>
    </source>
</evidence>
<dbReference type="AlphaFoldDB" id="A0A4R3UGK1"/>
<name>A0A4R3UGK1_ROSSA</name>
<dbReference type="InterPro" id="IPR013424">
    <property type="entry name" value="Ice-binding_C"/>
</dbReference>
<dbReference type="EMBL" id="SMBU01000044">
    <property type="protein sequence ID" value="TCU87138.1"/>
    <property type="molecule type" value="Genomic_DNA"/>
</dbReference>
<protein>
    <submittedName>
        <fullName evidence="3">Putative secreted protein with PEP-CTERM sorting signal</fullName>
    </submittedName>
</protein>
<gene>
    <name evidence="3" type="ORF">EV671_104410</name>
</gene>
<accession>A0A4R3UGK1</accession>
<dbReference type="OrthoDB" id="8909754at2"/>
<organism evidence="3 4">
    <name type="scientific">Roseateles saccharophilus</name>
    <name type="common">Pseudomonas saccharophila</name>
    <dbReference type="NCBI Taxonomy" id="304"/>
    <lineage>
        <taxon>Bacteria</taxon>
        <taxon>Pseudomonadati</taxon>
        <taxon>Pseudomonadota</taxon>
        <taxon>Betaproteobacteria</taxon>
        <taxon>Burkholderiales</taxon>
        <taxon>Sphaerotilaceae</taxon>
        <taxon>Roseateles</taxon>
    </lineage>
</organism>
<evidence type="ECO:0000256" key="1">
    <source>
        <dbReference type="SAM" id="SignalP"/>
    </source>
</evidence>
<evidence type="ECO:0000259" key="2">
    <source>
        <dbReference type="Pfam" id="PF07589"/>
    </source>
</evidence>
<dbReference type="NCBIfam" id="TIGR02595">
    <property type="entry name" value="PEP_CTERM"/>
    <property type="match status" value="1"/>
</dbReference>
<reference evidence="3 4" key="1">
    <citation type="submission" date="2019-03" db="EMBL/GenBank/DDBJ databases">
        <title>Genomic Encyclopedia of Type Strains, Phase IV (KMG-IV): sequencing the most valuable type-strain genomes for metagenomic binning, comparative biology and taxonomic classification.</title>
        <authorList>
            <person name="Goeker M."/>
        </authorList>
    </citation>
    <scope>NUCLEOTIDE SEQUENCE [LARGE SCALE GENOMIC DNA]</scope>
    <source>
        <strain evidence="3 4">DSM 654</strain>
    </source>
</reference>
<dbReference type="RefSeq" id="WP_132576293.1">
    <property type="nucleotide sequence ID" value="NZ_CBCSGL010000056.1"/>
</dbReference>
<feature type="signal peptide" evidence="1">
    <location>
        <begin position="1"/>
        <end position="22"/>
    </location>
</feature>
<evidence type="ECO:0000313" key="3">
    <source>
        <dbReference type="EMBL" id="TCU87138.1"/>
    </source>
</evidence>
<dbReference type="Proteomes" id="UP000295110">
    <property type="component" value="Unassembled WGS sequence"/>
</dbReference>
<comment type="caution">
    <text evidence="3">The sequence shown here is derived from an EMBL/GenBank/DDBJ whole genome shotgun (WGS) entry which is preliminary data.</text>
</comment>
<feature type="domain" description="Ice-binding protein C-terminal" evidence="2">
    <location>
        <begin position="210"/>
        <end position="232"/>
    </location>
</feature>
<sequence length="235" mass="23820">MSKSLRLLAASLLTALSAAAHADLVVASQGVNFTYHAVDADTFTLHIQNALDATGNWAPATNLGELGFKGLGDLSGLTGVNVSASPAPGGSFQWSYTRTELTGSGCNANGNSKALCLDASPDLPLSNDLLLTIDLLGKNIDISGVTAPELKVGFTAWQAASGKPGSNGYKPAGYYVVGDLLSQVMTSPAITPPTNTAPTNSFNDAPPNNVPEPASLALAGLALLGVAAASRRRAG</sequence>
<dbReference type="Pfam" id="PF07589">
    <property type="entry name" value="PEP-CTERM"/>
    <property type="match status" value="1"/>
</dbReference>
<keyword evidence="4" id="KW-1185">Reference proteome</keyword>